<sequence length="272" mass="31353">MSENERSVFTNRRVSCLCVFPSIQVPKGSSGENQLRYLSKERWFTLINQDTQGKCSKAFKFPPSHLNVCEYIADLVNCHSLINVDAFVLNDGKESFSNENYCVDKCVGEFLIFCENSACSCKFVRMRLETYDCLNVYMFTSSLFNMSGPLGTKKLLLHVVSSDQTRVFKRGVYHYGSTLREMKPYKFCEDKCEPNVYLIDTWHLAKKTKLVYSDYNIKLIPMLSMLLIIEIHFEKIRPIYTLEFGNGLLALIGNENLERILVFANHNGPQSF</sequence>
<keyword evidence="2" id="KW-1185">Reference proteome</keyword>
<dbReference type="Proteomes" id="UP000828251">
    <property type="component" value="Unassembled WGS sequence"/>
</dbReference>
<proteinExistence type="predicted"/>
<dbReference type="EMBL" id="JAIQCV010000006">
    <property type="protein sequence ID" value="KAH1091427.1"/>
    <property type="molecule type" value="Genomic_DNA"/>
</dbReference>
<name>A0A9D3VQJ1_9ROSI</name>
<accession>A0A9D3VQJ1</accession>
<evidence type="ECO:0000313" key="1">
    <source>
        <dbReference type="EMBL" id="KAH1091427.1"/>
    </source>
</evidence>
<reference evidence="1 2" key="1">
    <citation type="journal article" date="2021" name="Plant Biotechnol. J.">
        <title>Multi-omics assisted identification of the key and species-specific regulatory components of drought-tolerant mechanisms in Gossypium stocksii.</title>
        <authorList>
            <person name="Yu D."/>
            <person name="Ke L."/>
            <person name="Zhang D."/>
            <person name="Wu Y."/>
            <person name="Sun Y."/>
            <person name="Mei J."/>
            <person name="Sun J."/>
            <person name="Sun Y."/>
        </authorList>
    </citation>
    <scope>NUCLEOTIDE SEQUENCE [LARGE SCALE GENOMIC DNA]</scope>
    <source>
        <strain evidence="2">cv. E1</strain>
        <tissue evidence="1">Leaf</tissue>
    </source>
</reference>
<evidence type="ECO:0000313" key="2">
    <source>
        <dbReference type="Proteomes" id="UP000828251"/>
    </source>
</evidence>
<protein>
    <submittedName>
        <fullName evidence="1">Uncharacterized protein</fullName>
    </submittedName>
</protein>
<comment type="caution">
    <text evidence="1">The sequence shown here is derived from an EMBL/GenBank/DDBJ whole genome shotgun (WGS) entry which is preliminary data.</text>
</comment>
<organism evidence="1 2">
    <name type="scientific">Gossypium stocksii</name>
    <dbReference type="NCBI Taxonomy" id="47602"/>
    <lineage>
        <taxon>Eukaryota</taxon>
        <taxon>Viridiplantae</taxon>
        <taxon>Streptophyta</taxon>
        <taxon>Embryophyta</taxon>
        <taxon>Tracheophyta</taxon>
        <taxon>Spermatophyta</taxon>
        <taxon>Magnoliopsida</taxon>
        <taxon>eudicotyledons</taxon>
        <taxon>Gunneridae</taxon>
        <taxon>Pentapetalae</taxon>
        <taxon>rosids</taxon>
        <taxon>malvids</taxon>
        <taxon>Malvales</taxon>
        <taxon>Malvaceae</taxon>
        <taxon>Malvoideae</taxon>
        <taxon>Gossypium</taxon>
    </lineage>
</organism>
<dbReference type="AlphaFoldDB" id="A0A9D3VQJ1"/>
<gene>
    <name evidence="1" type="ORF">J1N35_018684</name>
</gene>